<evidence type="ECO:0000259" key="3">
    <source>
        <dbReference type="Pfam" id="PF13193"/>
    </source>
</evidence>
<evidence type="ECO:0000313" key="5">
    <source>
        <dbReference type="Proteomes" id="UP000442990"/>
    </source>
</evidence>
<keyword evidence="1" id="KW-0812">Transmembrane</keyword>
<feature type="transmembrane region" description="Helical" evidence="1">
    <location>
        <begin position="506"/>
        <end position="529"/>
    </location>
</feature>
<gene>
    <name evidence="4" type="ORF">F8144_10320</name>
</gene>
<evidence type="ECO:0000259" key="2">
    <source>
        <dbReference type="Pfam" id="PF00501"/>
    </source>
</evidence>
<dbReference type="Gene3D" id="3.40.50.12780">
    <property type="entry name" value="N-terminal domain of ligase-like"/>
    <property type="match status" value="1"/>
</dbReference>
<keyword evidence="1" id="KW-1133">Transmembrane helix</keyword>
<keyword evidence="5" id="KW-1185">Reference proteome</keyword>
<dbReference type="InterPro" id="IPR045851">
    <property type="entry name" value="AMP-bd_C_sf"/>
</dbReference>
<organism evidence="4 5">
    <name type="scientific">Streptomyces triticiradicis</name>
    <dbReference type="NCBI Taxonomy" id="2651189"/>
    <lineage>
        <taxon>Bacteria</taxon>
        <taxon>Bacillati</taxon>
        <taxon>Actinomycetota</taxon>
        <taxon>Actinomycetes</taxon>
        <taxon>Kitasatosporales</taxon>
        <taxon>Streptomycetaceae</taxon>
        <taxon>Streptomyces</taxon>
    </lineage>
</organism>
<dbReference type="InterPro" id="IPR025110">
    <property type="entry name" value="AMP-bd_C"/>
</dbReference>
<dbReference type="PANTHER" id="PTHR43767">
    <property type="entry name" value="LONG-CHAIN-FATTY-ACID--COA LIGASE"/>
    <property type="match status" value="1"/>
</dbReference>
<evidence type="ECO:0000313" key="4">
    <source>
        <dbReference type="EMBL" id="KAB1988927.1"/>
    </source>
</evidence>
<feature type="transmembrane region" description="Helical" evidence="1">
    <location>
        <begin position="549"/>
        <end position="567"/>
    </location>
</feature>
<dbReference type="InterPro" id="IPR050237">
    <property type="entry name" value="ATP-dep_AMP-bd_enzyme"/>
</dbReference>
<sequence length="648" mass="68814">MSVEHVQVGKQRVDGLVAGWVDATPSAEAVVCGVERITYGELGRLVDTEADRLRRAGLGDGGLAAVVLDRPVAALVAMLGVLRAGGAYLPLDPTVPQEELRRALADADPTVVLTRELYRVAVEDRPHRRVVCVDAEAGSAGEDGARPHADDAQDVPAARGATACVLLTAGTTGPPGLVPVGHHDLVTARNAWEQVYGSDAHDRHVHTAPPESAGFTAGWVGALGSGGTLILPDGDEHHDPAARGAALRRLIADEEATVLACGVPTARLLTAQEPPRTTRLRLVTVTGDTWYLDEQRALKDRLGGDVRVVNAYTVTEAFGAGARFELPETRQPSESGGEPVSLIGVPLPGTYLTVRGSAPGERGPIVLNGVDTGDDGRIRDDGLLEFLGRRQGAYAAAERALHGHPDVREGLVAEVETEPSRDVKVVAYAVPVEGRELDPVDVHRHVCRTVPRDAQPHAVVSVRSLPRTRADKVDRRNLPLPVGAGPVLGGKGGTAGPASPEMPAGCAVAGILVLVALFALLAWVFTDLLWPYSTDLSDVPAPYADRFRFLYFCENVAFGAGVAFLLVGRPGMARVGHSGWFTTAAHLSVVWLLAAWWPQDNSYRLTAKTDWPAQAVLVYAFNVSLMIAAVVVAAFVAVTPKWRRRLGR</sequence>
<feature type="transmembrane region" description="Helical" evidence="1">
    <location>
        <begin position="617"/>
        <end position="638"/>
    </location>
</feature>
<keyword evidence="1" id="KW-0472">Membrane</keyword>
<dbReference type="SUPFAM" id="SSF56801">
    <property type="entry name" value="Acetyl-CoA synthetase-like"/>
    <property type="match status" value="1"/>
</dbReference>
<dbReference type="Proteomes" id="UP000442990">
    <property type="component" value="Unassembled WGS sequence"/>
</dbReference>
<feature type="domain" description="AMP-dependent synthetase/ligase" evidence="2">
    <location>
        <begin position="20"/>
        <end position="369"/>
    </location>
</feature>
<dbReference type="AlphaFoldDB" id="A0A7J5DJU5"/>
<dbReference type="Pfam" id="PF00501">
    <property type="entry name" value="AMP-binding"/>
    <property type="match status" value="1"/>
</dbReference>
<dbReference type="InterPro" id="IPR042099">
    <property type="entry name" value="ANL_N_sf"/>
</dbReference>
<dbReference type="InterPro" id="IPR000873">
    <property type="entry name" value="AMP-dep_synth/lig_dom"/>
</dbReference>
<feature type="domain" description="AMP-binding enzyme C-terminal" evidence="3">
    <location>
        <begin position="398"/>
        <end position="472"/>
    </location>
</feature>
<dbReference type="Pfam" id="PF13193">
    <property type="entry name" value="AMP-binding_C"/>
    <property type="match status" value="1"/>
</dbReference>
<comment type="caution">
    <text evidence="4">The sequence shown here is derived from an EMBL/GenBank/DDBJ whole genome shotgun (WGS) entry which is preliminary data.</text>
</comment>
<evidence type="ECO:0000256" key="1">
    <source>
        <dbReference type="SAM" id="Phobius"/>
    </source>
</evidence>
<dbReference type="GO" id="GO:0016878">
    <property type="term" value="F:acid-thiol ligase activity"/>
    <property type="evidence" value="ECO:0007669"/>
    <property type="project" value="UniProtKB-ARBA"/>
</dbReference>
<name>A0A7J5DJU5_9ACTN</name>
<dbReference type="RefSeq" id="WP_151468956.1">
    <property type="nucleotide sequence ID" value="NZ_WBKG01000006.1"/>
</dbReference>
<feature type="transmembrane region" description="Helical" evidence="1">
    <location>
        <begin position="579"/>
        <end position="597"/>
    </location>
</feature>
<dbReference type="PANTHER" id="PTHR43767:SF1">
    <property type="entry name" value="NONRIBOSOMAL PEPTIDE SYNTHASE PES1 (EUROFUNG)-RELATED"/>
    <property type="match status" value="1"/>
</dbReference>
<proteinExistence type="predicted"/>
<accession>A0A7J5DJU5</accession>
<protein>
    <submittedName>
        <fullName evidence="4">Amino acid adenylation domain-containing protein</fullName>
    </submittedName>
</protein>
<dbReference type="EMBL" id="WBKG01000006">
    <property type="protein sequence ID" value="KAB1988927.1"/>
    <property type="molecule type" value="Genomic_DNA"/>
</dbReference>
<dbReference type="Gene3D" id="3.30.300.30">
    <property type="match status" value="1"/>
</dbReference>
<reference evidence="4 5" key="1">
    <citation type="submission" date="2019-09" db="EMBL/GenBank/DDBJ databases">
        <title>Isolation and identification of active actinomycetes.</title>
        <authorList>
            <person name="Yu Z."/>
            <person name="Han C."/>
            <person name="Yu B."/>
        </authorList>
    </citation>
    <scope>NUCLEOTIDE SEQUENCE [LARGE SCALE GENOMIC DNA]</scope>
    <source>
        <strain evidence="4 5">NEAU-H2</strain>
    </source>
</reference>